<dbReference type="InterPro" id="IPR021242">
    <property type="entry name" value="DUF2799"/>
</dbReference>
<reference evidence="1 2" key="1">
    <citation type="submission" date="2014-04" db="EMBL/GenBank/DDBJ databases">
        <title>Genome sequencing of Vibrio navarrensis strains.</title>
        <authorList>
            <person name="Gladney L.M."/>
            <person name="Katz L.S."/>
            <person name="Marino-Ramirez L."/>
            <person name="Jordan I.K."/>
        </authorList>
    </citation>
    <scope>NUCLEOTIDE SEQUENCE [LARGE SCALE GENOMIC DNA]</scope>
    <source>
        <strain evidence="1 2">ATCC 51183</strain>
    </source>
</reference>
<evidence type="ECO:0008006" key="3">
    <source>
        <dbReference type="Google" id="ProtNLM"/>
    </source>
</evidence>
<dbReference type="EMBL" id="JMCG01000001">
    <property type="protein sequence ID" value="KGK10441.1"/>
    <property type="molecule type" value="Genomic_DNA"/>
</dbReference>
<dbReference type="AlphaFoldDB" id="A0A099LSL8"/>
<proteinExistence type="predicted"/>
<dbReference type="Pfam" id="PF10973">
    <property type="entry name" value="DUF2799"/>
    <property type="match status" value="1"/>
</dbReference>
<name>A0A099LSL8_9VIBR</name>
<dbReference type="STRING" id="29495.EA26_03570"/>
<gene>
    <name evidence="1" type="ORF">EA26_03570</name>
</gene>
<dbReference type="RefSeq" id="WP_039424179.1">
    <property type="nucleotide sequence ID" value="NZ_CAWPVW010000151.1"/>
</dbReference>
<dbReference type="GeneID" id="43682280"/>
<dbReference type="Proteomes" id="UP000029994">
    <property type="component" value="Unassembled WGS sequence"/>
</dbReference>
<evidence type="ECO:0000313" key="1">
    <source>
        <dbReference type="EMBL" id="KGK10441.1"/>
    </source>
</evidence>
<accession>A0A099LSL8</accession>
<protein>
    <recommendedName>
        <fullName evidence="3">Lipoprotein</fullName>
    </recommendedName>
</protein>
<dbReference type="PROSITE" id="PS51257">
    <property type="entry name" value="PROKAR_LIPOPROTEIN"/>
    <property type="match status" value="1"/>
</dbReference>
<organism evidence="1 2">
    <name type="scientific">Vibrio navarrensis</name>
    <dbReference type="NCBI Taxonomy" id="29495"/>
    <lineage>
        <taxon>Bacteria</taxon>
        <taxon>Pseudomonadati</taxon>
        <taxon>Pseudomonadota</taxon>
        <taxon>Gammaproteobacteria</taxon>
        <taxon>Vibrionales</taxon>
        <taxon>Vibrionaceae</taxon>
        <taxon>Vibrio</taxon>
    </lineage>
</organism>
<comment type="caution">
    <text evidence="1">The sequence shown here is derived from an EMBL/GenBank/DDBJ whole genome shotgun (WGS) entry which is preliminary data.</text>
</comment>
<dbReference type="eggNOG" id="ENOG503372C">
    <property type="taxonomic scope" value="Bacteria"/>
</dbReference>
<keyword evidence="2" id="KW-1185">Reference proteome</keyword>
<sequence>MKQSALALLLVALVGCASSTEELAKAGEWYQVGYQDGVNGRTQRSFKALAALGEVNKSDYDQGYLQGVDEYCNADFAYQIGLSGSYYEGVCEGTEQAQRFRMEWQRGWNEYQQ</sequence>
<evidence type="ECO:0000313" key="2">
    <source>
        <dbReference type="Proteomes" id="UP000029994"/>
    </source>
</evidence>